<name>A0A8J5KH20_ZINOF</name>
<evidence type="ECO:0000313" key="1">
    <source>
        <dbReference type="EMBL" id="KAG6476147.1"/>
    </source>
</evidence>
<dbReference type="Proteomes" id="UP000734854">
    <property type="component" value="Unassembled WGS sequence"/>
</dbReference>
<keyword evidence="2" id="KW-1185">Reference proteome</keyword>
<dbReference type="PANTHER" id="PTHR35317:SF23">
    <property type="entry name" value="OS04G0629600 PROTEIN"/>
    <property type="match status" value="1"/>
</dbReference>
<evidence type="ECO:0008006" key="3">
    <source>
        <dbReference type="Google" id="ProtNLM"/>
    </source>
</evidence>
<protein>
    <recommendedName>
        <fullName evidence="3">UBN2_2 domain-containing protein</fullName>
    </recommendedName>
</protein>
<dbReference type="PANTHER" id="PTHR35317">
    <property type="entry name" value="OS04G0629600 PROTEIN"/>
    <property type="match status" value="1"/>
</dbReference>
<dbReference type="EMBL" id="JACMSC010000018">
    <property type="protein sequence ID" value="KAG6476147.1"/>
    <property type="molecule type" value="Genomic_DNA"/>
</dbReference>
<reference evidence="1 2" key="1">
    <citation type="submission" date="2020-08" db="EMBL/GenBank/DDBJ databases">
        <title>Plant Genome Project.</title>
        <authorList>
            <person name="Zhang R.-G."/>
        </authorList>
    </citation>
    <scope>NUCLEOTIDE SEQUENCE [LARGE SCALE GENOMIC DNA]</scope>
    <source>
        <tissue evidence="1">Rhizome</tissue>
    </source>
</reference>
<sequence length="156" mass="17788">MDLYYALRVDKPIPLSNTSTQDEKSAYEKWERSNRLSLMIMKGSISSNIRGGVPDSKNAKDLLDSIEEQFQSSSKALATTLIIKMVTSKYNGLSGVRGHILRMNDMTIHIKAMDMEISEGFLIYFIMTSLPSQFGPFKINYNTQKEKWKMSELISM</sequence>
<proteinExistence type="predicted"/>
<accession>A0A8J5KH20</accession>
<comment type="caution">
    <text evidence="1">The sequence shown here is derived from an EMBL/GenBank/DDBJ whole genome shotgun (WGS) entry which is preliminary data.</text>
</comment>
<evidence type="ECO:0000313" key="2">
    <source>
        <dbReference type="Proteomes" id="UP000734854"/>
    </source>
</evidence>
<dbReference type="AlphaFoldDB" id="A0A8J5KH20"/>
<organism evidence="1 2">
    <name type="scientific">Zingiber officinale</name>
    <name type="common">Ginger</name>
    <name type="synonym">Amomum zingiber</name>
    <dbReference type="NCBI Taxonomy" id="94328"/>
    <lineage>
        <taxon>Eukaryota</taxon>
        <taxon>Viridiplantae</taxon>
        <taxon>Streptophyta</taxon>
        <taxon>Embryophyta</taxon>
        <taxon>Tracheophyta</taxon>
        <taxon>Spermatophyta</taxon>
        <taxon>Magnoliopsida</taxon>
        <taxon>Liliopsida</taxon>
        <taxon>Zingiberales</taxon>
        <taxon>Zingiberaceae</taxon>
        <taxon>Zingiber</taxon>
    </lineage>
</organism>
<dbReference type="Pfam" id="PF14223">
    <property type="entry name" value="Retrotran_gag_2"/>
    <property type="match status" value="1"/>
</dbReference>
<gene>
    <name evidence="1" type="ORF">ZIOFF_065383</name>
</gene>